<dbReference type="Gene3D" id="1.20.1420.30">
    <property type="entry name" value="NCX, central ion-binding region"/>
    <property type="match status" value="1"/>
</dbReference>
<evidence type="ECO:0000256" key="2">
    <source>
        <dbReference type="ARBA" id="ARBA00022692"/>
    </source>
</evidence>
<feature type="transmembrane region" description="Helical" evidence="5">
    <location>
        <begin position="301"/>
        <end position="320"/>
    </location>
</feature>
<feature type="transmembrane region" description="Helical" evidence="5">
    <location>
        <begin position="129"/>
        <end position="147"/>
    </location>
</feature>
<evidence type="ECO:0000313" key="7">
    <source>
        <dbReference type="EMBL" id="MSR91384.1"/>
    </source>
</evidence>
<organism evidence="7 8">
    <name type="scientific">Inconstantimicrobium porci</name>
    <dbReference type="NCBI Taxonomy" id="2652291"/>
    <lineage>
        <taxon>Bacteria</taxon>
        <taxon>Bacillati</taxon>
        <taxon>Bacillota</taxon>
        <taxon>Clostridia</taxon>
        <taxon>Eubacteriales</taxon>
        <taxon>Clostridiaceae</taxon>
        <taxon>Inconstantimicrobium</taxon>
    </lineage>
</organism>
<dbReference type="EMBL" id="VULX01000010">
    <property type="protein sequence ID" value="MSR91384.1"/>
    <property type="molecule type" value="Genomic_DNA"/>
</dbReference>
<dbReference type="GO" id="GO:0008273">
    <property type="term" value="F:calcium, potassium:sodium antiporter activity"/>
    <property type="evidence" value="ECO:0007669"/>
    <property type="project" value="TreeGrafter"/>
</dbReference>
<dbReference type="PANTHER" id="PTHR10846">
    <property type="entry name" value="SODIUM/POTASSIUM/CALCIUM EXCHANGER"/>
    <property type="match status" value="1"/>
</dbReference>
<gene>
    <name evidence="7" type="ORF">FYJ33_08145</name>
</gene>
<proteinExistence type="predicted"/>
<dbReference type="GO" id="GO:0006874">
    <property type="term" value="P:intracellular calcium ion homeostasis"/>
    <property type="evidence" value="ECO:0007669"/>
    <property type="project" value="TreeGrafter"/>
</dbReference>
<name>A0A7X2MYF1_9CLOT</name>
<dbReference type="PANTHER" id="PTHR10846:SF8">
    <property type="entry name" value="INNER MEMBRANE PROTEIN YRBG"/>
    <property type="match status" value="1"/>
</dbReference>
<feature type="domain" description="Sodium/calcium exchanger membrane region" evidence="6">
    <location>
        <begin position="177"/>
        <end position="319"/>
    </location>
</feature>
<comment type="caution">
    <text evidence="7">The sequence shown here is derived from an EMBL/GenBank/DDBJ whole genome shotgun (WGS) entry which is preliminary data.</text>
</comment>
<keyword evidence="2 5" id="KW-0812">Transmembrane</keyword>
<dbReference type="Pfam" id="PF01699">
    <property type="entry name" value="Na_Ca_ex"/>
    <property type="match status" value="2"/>
</dbReference>
<feature type="transmembrane region" description="Helical" evidence="5">
    <location>
        <begin position="236"/>
        <end position="257"/>
    </location>
</feature>
<evidence type="ECO:0000256" key="3">
    <source>
        <dbReference type="ARBA" id="ARBA00022989"/>
    </source>
</evidence>
<evidence type="ECO:0000313" key="8">
    <source>
        <dbReference type="Proteomes" id="UP000460287"/>
    </source>
</evidence>
<comment type="subcellular location">
    <subcellularLocation>
        <location evidence="1">Membrane</location>
        <topology evidence="1">Multi-pass membrane protein</topology>
    </subcellularLocation>
</comment>
<feature type="transmembrane region" description="Helical" evidence="5">
    <location>
        <begin position="174"/>
        <end position="193"/>
    </location>
</feature>
<dbReference type="RefSeq" id="WP_154531277.1">
    <property type="nucleotide sequence ID" value="NZ_JAQXTV010000077.1"/>
</dbReference>
<dbReference type="AlphaFoldDB" id="A0A7X2MYF1"/>
<feature type="domain" description="Sodium/calcium exchanger membrane region" evidence="6">
    <location>
        <begin position="7"/>
        <end position="147"/>
    </location>
</feature>
<feature type="transmembrane region" description="Helical" evidence="5">
    <location>
        <begin position="205"/>
        <end position="224"/>
    </location>
</feature>
<feature type="transmembrane region" description="Helical" evidence="5">
    <location>
        <begin position="277"/>
        <end position="294"/>
    </location>
</feature>
<feature type="transmembrane region" description="Helical" evidence="5">
    <location>
        <begin position="6"/>
        <end position="24"/>
    </location>
</feature>
<evidence type="ECO:0000256" key="1">
    <source>
        <dbReference type="ARBA" id="ARBA00004141"/>
    </source>
</evidence>
<keyword evidence="4 5" id="KW-0472">Membrane</keyword>
<dbReference type="InterPro" id="IPR004837">
    <property type="entry name" value="NaCa_Exmemb"/>
</dbReference>
<dbReference type="InterPro" id="IPR004481">
    <property type="entry name" value="K/Na/Ca-exchanger"/>
</dbReference>
<reference evidence="7 8" key="1">
    <citation type="submission" date="2019-08" db="EMBL/GenBank/DDBJ databases">
        <title>In-depth cultivation of the pig gut microbiome towards novel bacterial diversity and tailored functional studies.</title>
        <authorList>
            <person name="Wylensek D."/>
            <person name="Hitch T.C.A."/>
            <person name="Clavel T."/>
        </authorList>
    </citation>
    <scope>NUCLEOTIDE SEQUENCE [LARGE SCALE GENOMIC DNA]</scope>
    <source>
        <strain evidence="7 8">WCA-383-APC-5B</strain>
    </source>
</reference>
<dbReference type="InterPro" id="IPR044880">
    <property type="entry name" value="NCX_ion-bd_dom_sf"/>
</dbReference>
<accession>A0A7X2MYF1</accession>
<feature type="transmembrane region" description="Helical" evidence="5">
    <location>
        <begin position="107"/>
        <end position="123"/>
    </location>
</feature>
<protein>
    <submittedName>
        <fullName evidence="7">Cation transporter</fullName>
    </submittedName>
</protein>
<sequence>MIYIEYIILAVLVVFLSIKLAKYVDLIDKTTNISGALIGGIILSAVTSLPELLTSISATVWLKNPSLCLGNILGSNLFNLAIIGVLGLFTAKSLLNSRIGSSHAKTTIFVLIVYIVLLLNVFGILNIEIATVAITSIIILVCYIFSIKYMSSDDNSAEADEEVAIDSSLTTKQIAFRFVLASICLIVSSIMITNVTDKIAAELNLGAGLAGALFLGIATSLPELSSSVSLFKMKNFNVAIGNIVGSSIFNFFILFVVDVLYVKGSIYSFADHQTQNLVFFGLLANIFMLLLLTFKDKMKNKALVISSFAGILLCYVLFLVL</sequence>
<feature type="transmembrane region" description="Helical" evidence="5">
    <location>
        <begin position="36"/>
        <end position="57"/>
    </location>
</feature>
<feature type="transmembrane region" description="Helical" evidence="5">
    <location>
        <begin position="77"/>
        <end position="95"/>
    </location>
</feature>
<keyword evidence="8" id="KW-1185">Reference proteome</keyword>
<dbReference type="GO" id="GO:0005886">
    <property type="term" value="C:plasma membrane"/>
    <property type="evidence" value="ECO:0007669"/>
    <property type="project" value="TreeGrafter"/>
</dbReference>
<dbReference type="Proteomes" id="UP000460287">
    <property type="component" value="Unassembled WGS sequence"/>
</dbReference>
<evidence type="ECO:0000256" key="4">
    <source>
        <dbReference type="ARBA" id="ARBA00023136"/>
    </source>
</evidence>
<evidence type="ECO:0000259" key="6">
    <source>
        <dbReference type="Pfam" id="PF01699"/>
    </source>
</evidence>
<keyword evidence="3 5" id="KW-1133">Transmembrane helix</keyword>
<evidence type="ECO:0000256" key="5">
    <source>
        <dbReference type="SAM" id="Phobius"/>
    </source>
</evidence>
<dbReference type="GO" id="GO:0005262">
    <property type="term" value="F:calcium channel activity"/>
    <property type="evidence" value="ECO:0007669"/>
    <property type="project" value="TreeGrafter"/>
</dbReference>